<keyword evidence="1" id="KW-0732">Signal</keyword>
<evidence type="ECO:0000313" key="3">
    <source>
        <dbReference type="Proteomes" id="UP000268162"/>
    </source>
</evidence>
<keyword evidence="3" id="KW-1185">Reference proteome</keyword>
<dbReference type="Proteomes" id="UP000268162">
    <property type="component" value="Unassembled WGS sequence"/>
</dbReference>
<proteinExistence type="predicted"/>
<protein>
    <submittedName>
        <fullName evidence="2">Uncharacterized protein</fullName>
    </submittedName>
</protein>
<evidence type="ECO:0000313" key="2">
    <source>
        <dbReference type="EMBL" id="RKP37385.1"/>
    </source>
</evidence>
<gene>
    <name evidence="2" type="ORF">BJ085DRAFT_33654</name>
</gene>
<feature type="signal peptide" evidence="1">
    <location>
        <begin position="1"/>
        <end position="21"/>
    </location>
</feature>
<dbReference type="EMBL" id="ML002502">
    <property type="protein sequence ID" value="RKP37385.1"/>
    <property type="molecule type" value="Genomic_DNA"/>
</dbReference>
<name>A0A4P9ZUZ6_9FUNG</name>
<evidence type="ECO:0000256" key="1">
    <source>
        <dbReference type="SAM" id="SignalP"/>
    </source>
</evidence>
<reference evidence="3" key="1">
    <citation type="journal article" date="2018" name="Nat. Microbiol.">
        <title>Leveraging single-cell genomics to expand the fungal tree of life.</title>
        <authorList>
            <person name="Ahrendt S.R."/>
            <person name="Quandt C.A."/>
            <person name="Ciobanu D."/>
            <person name="Clum A."/>
            <person name="Salamov A."/>
            <person name="Andreopoulos B."/>
            <person name="Cheng J.F."/>
            <person name="Woyke T."/>
            <person name="Pelin A."/>
            <person name="Henrissat B."/>
            <person name="Reynolds N.K."/>
            <person name="Benny G.L."/>
            <person name="Smith M.E."/>
            <person name="James T.Y."/>
            <person name="Grigoriev I.V."/>
        </authorList>
    </citation>
    <scope>NUCLEOTIDE SEQUENCE [LARGE SCALE GENOMIC DNA]</scope>
    <source>
        <strain evidence="3">RSA 468</strain>
    </source>
</reference>
<feature type="chain" id="PRO_5020287411" evidence="1">
    <location>
        <begin position="22"/>
        <end position="190"/>
    </location>
</feature>
<sequence>MKPYFVPVTLLSLALAHSAVGRPQPTGVDPSENEVNTAADQYQSGDISKAIPLSSGTQAEASFENGGTHGNPRYKFATLPQEIREGIYRNMDNGIRLEEFSEESKVAMAKIEAEWEYLDYTGLNSDQKRVPFPALYFLEVQPEKSIIKLFDKIISFLSLDSPPAYGPENDVLNEEQPELISESDLKLILK</sequence>
<organism evidence="2 3">
    <name type="scientific">Dimargaris cristalligena</name>
    <dbReference type="NCBI Taxonomy" id="215637"/>
    <lineage>
        <taxon>Eukaryota</taxon>
        <taxon>Fungi</taxon>
        <taxon>Fungi incertae sedis</taxon>
        <taxon>Zoopagomycota</taxon>
        <taxon>Kickxellomycotina</taxon>
        <taxon>Dimargaritomycetes</taxon>
        <taxon>Dimargaritales</taxon>
        <taxon>Dimargaritaceae</taxon>
        <taxon>Dimargaris</taxon>
    </lineage>
</organism>
<dbReference type="AlphaFoldDB" id="A0A4P9ZUZ6"/>
<accession>A0A4P9ZUZ6</accession>